<dbReference type="AlphaFoldDB" id="F1TBH0"/>
<feature type="transmembrane region" description="Helical" evidence="8">
    <location>
        <begin position="355"/>
        <end position="373"/>
    </location>
</feature>
<evidence type="ECO:0000313" key="10">
    <source>
        <dbReference type="Proteomes" id="UP000003860"/>
    </source>
</evidence>
<evidence type="ECO:0000256" key="2">
    <source>
        <dbReference type="ARBA" id="ARBA00010323"/>
    </source>
</evidence>
<organism evidence="9 10">
    <name type="scientific">Ruminiclostridium papyrosolvens DSM 2782</name>
    <dbReference type="NCBI Taxonomy" id="588581"/>
    <lineage>
        <taxon>Bacteria</taxon>
        <taxon>Bacillati</taxon>
        <taxon>Bacillota</taxon>
        <taxon>Clostridia</taxon>
        <taxon>Eubacteriales</taxon>
        <taxon>Oscillospiraceae</taxon>
        <taxon>Ruminiclostridium</taxon>
    </lineage>
</organism>
<dbReference type="InterPro" id="IPR051085">
    <property type="entry name" value="MB_O-acyltransferase"/>
</dbReference>
<dbReference type="STRING" id="588581.Cpap_2526"/>
<name>F1TBH0_9FIRM</name>
<dbReference type="EMBL" id="ACXX02000004">
    <property type="protein sequence ID" value="EGD48374.1"/>
    <property type="molecule type" value="Genomic_DNA"/>
</dbReference>
<keyword evidence="4 8" id="KW-0812">Transmembrane</keyword>
<protein>
    <submittedName>
        <fullName evidence="9">Membrane bound O-acyl transferase MBOAT family protein</fullName>
    </submittedName>
</protein>
<dbReference type="InterPro" id="IPR004299">
    <property type="entry name" value="MBOAT_fam"/>
</dbReference>
<feature type="transmembrane region" description="Helical" evidence="8">
    <location>
        <begin position="439"/>
        <end position="458"/>
    </location>
</feature>
<dbReference type="GO" id="GO:0016746">
    <property type="term" value="F:acyltransferase activity"/>
    <property type="evidence" value="ECO:0007669"/>
    <property type="project" value="UniProtKB-KW"/>
</dbReference>
<dbReference type="GO" id="GO:0005886">
    <property type="term" value="C:plasma membrane"/>
    <property type="evidence" value="ECO:0007669"/>
    <property type="project" value="UniProtKB-SubCell"/>
</dbReference>
<comment type="caution">
    <text evidence="9">The sequence shown here is derived from an EMBL/GenBank/DDBJ whole genome shotgun (WGS) entry which is preliminary data.</text>
</comment>
<proteinExistence type="inferred from homology"/>
<keyword evidence="7 9" id="KW-0808">Transferase</keyword>
<keyword evidence="3 7" id="KW-1003">Cell membrane</keyword>
<dbReference type="InterPro" id="IPR028362">
    <property type="entry name" value="AlgI"/>
</dbReference>
<feature type="transmembrane region" description="Helical" evidence="8">
    <location>
        <begin position="403"/>
        <end position="427"/>
    </location>
</feature>
<comment type="subcellular location">
    <subcellularLocation>
        <location evidence="1">Cell membrane</location>
        <topology evidence="1">Multi-pass membrane protein</topology>
    </subcellularLocation>
</comment>
<dbReference type="Pfam" id="PF03062">
    <property type="entry name" value="MBOAT"/>
    <property type="match status" value="1"/>
</dbReference>
<reference evidence="9" key="2">
    <citation type="submission" date="2011-01" db="EMBL/GenBank/DDBJ databases">
        <title>The Non-contiguous Finished genome of Clostridium papyrosolvens.</title>
        <authorList>
            <person name="Lucas S."/>
            <person name="Copeland A."/>
            <person name="Lapidus A."/>
            <person name="Cheng J.-F."/>
            <person name="Goodwin L."/>
            <person name="Pitluck S."/>
            <person name="Misra M."/>
            <person name="Chertkov O."/>
            <person name="Detter J.C."/>
            <person name="Han C."/>
            <person name="Tapia R."/>
            <person name="Land M."/>
            <person name="Hauser L."/>
            <person name="Kyrpides N."/>
            <person name="Ivanova N."/>
            <person name="Pagani I."/>
            <person name="Mouttaki H."/>
            <person name="He Z."/>
            <person name="Zhou J."/>
            <person name="Hemme C.L."/>
            <person name="Woyke T."/>
        </authorList>
    </citation>
    <scope>NUCLEOTIDE SEQUENCE [LARGE SCALE GENOMIC DNA]</scope>
    <source>
        <strain evidence="9">DSM 2782</strain>
    </source>
</reference>
<dbReference type="OrthoDB" id="9805788at2"/>
<reference evidence="9" key="1">
    <citation type="submission" date="2009-07" db="EMBL/GenBank/DDBJ databases">
        <authorList>
            <consortium name="US DOE Joint Genome Institute (JGI-PGF)"/>
            <person name="Lucas S."/>
            <person name="Copeland A."/>
            <person name="Lapidus A."/>
            <person name="Glavina del Rio T."/>
            <person name="Tice H."/>
            <person name="Bruce D."/>
            <person name="Goodwin L."/>
            <person name="Pitluck S."/>
            <person name="Larimer F."/>
            <person name="Land M.L."/>
            <person name="Mouttaki H."/>
            <person name="He Z."/>
            <person name="Zhou J."/>
            <person name="Hemme C.L."/>
        </authorList>
    </citation>
    <scope>NUCLEOTIDE SEQUENCE</scope>
    <source>
        <strain evidence="9">DSM 2782</strain>
    </source>
</reference>
<evidence type="ECO:0000256" key="4">
    <source>
        <dbReference type="ARBA" id="ARBA00022692"/>
    </source>
</evidence>
<evidence type="ECO:0000313" key="9">
    <source>
        <dbReference type="EMBL" id="EGD48374.1"/>
    </source>
</evidence>
<feature type="transmembrane region" description="Helical" evidence="8">
    <location>
        <begin position="311"/>
        <end position="335"/>
    </location>
</feature>
<evidence type="ECO:0000256" key="7">
    <source>
        <dbReference type="PIRNR" id="PIRNR016636"/>
    </source>
</evidence>
<dbReference type="PANTHER" id="PTHR13285">
    <property type="entry name" value="ACYLTRANSFERASE"/>
    <property type="match status" value="1"/>
</dbReference>
<dbReference type="PIRSF" id="PIRSF016636">
    <property type="entry name" value="AlgI_DltB"/>
    <property type="match status" value="1"/>
</dbReference>
<accession>F1TBH0</accession>
<sequence length="470" mass="54890">MVFSSLLFIFIFLPVTLALYYLFPKRVRNIVILVTSLIFYAWGEPVYIVIMLFSTVFDYVNGRLIQKNINNNNNKAAKAVLIFSIAVNLGLLCFFKYYGFIINNINELFNLSIHVKSIPLPLGISFYTFQTMSYVIDVYKRVVPAQKNFINFATYISMFPQLLAGPIVKYRDVEKEITDRRESLQLFSEGIELFIKGLFKKVFIANNIGAIWSVIKVLPLDQLSVVSAWVGIIAFTFQIYFDFSGYSDMARGLARMFGFKLPLNFDHPYASKSITEFWRRWHMTLGSWFREYVYIPLGGNRTTRYKHYRNIFIVWFLTGLWHGANWNFVLWGLYYGIFVTLEKMFLLKWLEKLPGILRNIYSLLIVIVGWVLFEFESVSGILNFLGVMFGVNACRFIDTTAVYYMYTNAVLFVIMLLCSTPIPSKVLETVRFKSEKIKIAAFFALYIAMMFICTSYLVNQSYNPFLYFRF</sequence>
<gene>
    <name evidence="9" type="ORF">Cpap_2526</name>
</gene>
<feature type="transmembrane region" description="Helical" evidence="8">
    <location>
        <begin position="30"/>
        <end position="56"/>
    </location>
</feature>
<dbReference type="Proteomes" id="UP000003860">
    <property type="component" value="Unassembled WGS sequence"/>
</dbReference>
<keyword evidence="6 7" id="KW-0472">Membrane</keyword>
<evidence type="ECO:0000256" key="3">
    <source>
        <dbReference type="ARBA" id="ARBA00022475"/>
    </source>
</evidence>
<keyword evidence="7" id="KW-0012">Acyltransferase</keyword>
<evidence type="ECO:0000256" key="8">
    <source>
        <dbReference type="SAM" id="Phobius"/>
    </source>
</evidence>
<keyword evidence="10" id="KW-1185">Reference proteome</keyword>
<dbReference type="GO" id="GO:0042121">
    <property type="term" value="P:alginic acid biosynthetic process"/>
    <property type="evidence" value="ECO:0007669"/>
    <property type="project" value="InterPro"/>
</dbReference>
<feature type="transmembrane region" description="Helical" evidence="8">
    <location>
        <begin position="6"/>
        <end position="23"/>
    </location>
</feature>
<feature type="transmembrane region" description="Helical" evidence="8">
    <location>
        <begin position="76"/>
        <end position="95"/>
    </location>
</feature>
<dbReference type="PIRSF" id="PIRSF500217">
    <property type="entry name" value="AlgI"/>
    <property type="match status" value="1"/>
</dbReference>
<evidence type="ECO:0000256" key="1">
    <source>
        <dbReference type="ARBA" id="ARBA00004651"/>
    </source>
</evidence>
<feature type="transmembrane region" description="Helical" evidence="8">
    <location>
        <begin position="226"/>
        <end position="246"/>
    </location>
</feature>
<dbReference type="PANTHER" id="PTHR13285:SF18">
    <property type="entry name" value="PROTEIN-CYSTEINE N-PALMITOYLTRANSFERASE RASP"/>
    <property type="match status" value="1"/>
</dbReference>
<dbReference type="eggNOG" id="COG1696">
    <property type="taxonomic scope" value="Bacteria"/>
</dbReference>
<dbReference type="InterPro" id="IPR024194">
    <property type="entry name" value="Ac/AlaTfrase_AlgI/DltB"/>
</dbReference>
<keyword evidence="5 8" id="KW-1133">Transmembrane helix</keyword>
<comment type="similarity">
    <text evidence="2 7">Belongs to the membrane-bound acyltransferase family.</text>
</comment>
<evidence type="ECO:0000256" key="6">
    <source>
        <dbReference type="ARBA" id="ARBA00023136"/>
    </source>
</evidence>
<evidence type="ECO:0000256" key="5">
    <source>
        <dbReference type="ARBA" id="ARBA00022989"/>
    </source>
</evidence>
<dbReference type="RefSeq" id="WP_004618529.1">
    <property type="nucleotide sequence ID" value="NZ_ACXX02000004.1"/>
</dbReference>